<evidence type="ECO:0000256" key="2">
    <source>
        <dbReference type="ARBA" id="ARBA00023125"/>
    </source>
</evidence>
<dbReference type="GO" id="GO:0003700">
    <property type="term" value="F:DNA-binding transcription factor activity"/>
    <property type="evidence" value="ECO:0007669"/>
    <property type="project" value="InterPro"/>
</dbReference>
<protein>
    <submittedName>
        <fullName evidence="6">ArsR family transcriptional regulator</fullName>
    </submittedName>
</protein>
<keyword evidence="1" id="KW-0805">Transcription regulation</keyword>
<evidence type="ECO:0000259" key="5">
    <source>
        <dbReference type="PROSITE" id="PS50987"/>
    </source>
</evidence>
<dbReference type="PANTHER" id="PTHR33154:SF18">
    <property type="entry name" value="ARSENICAL RESISTANCE OPERON REPRESSOR"/>
    <property type="match status" value="1"/>
</dbReference>
<dbReference type="GO" id="GO:0003677">
    <property type="term" value="F:DNA binding"/>
    <property type="evidence" value="ECO:0007669"/>
    <property type="project" value="UniProtKB-KW"/>
</dbReference>
<dbReference type="PROSITE" id="PS00846">
    <property type="entry name" value="HTH_ARSR_1"/>
    <property type="match status" value="1"/>
</dbReference>
<feature type="region of interest" description="Disordered" evidence="4">
    <location>
        <begin position="92"/>
        <end position="181"/>
    </location>
</feature>
<reference evidence="6 7" key="1">
    <citation type="journal article" date="2013" name="Genome Announc.">
        <title>Whole-Genome Sequences of Four Clinical Isolates of Mycobacterium tuberculosis from Tamil Nadu, South India.</title>
        <authorList>
            <person name="Narayanan S."/>
            <person name="Deshpande U."/>
        </authorList>
    </citation>
    <scope>NUCLEOTIDE SEQUENCE [LARGE SCALE GENOMIC DNA]</scope>
    <source>
        <strain evidence="6 7">CAS/NITR204</strain>
    </source>
</reference>
<organism evidence="6 7">
    <name type="scientific">Mycobacterium tuberculosis CAS/NITR204</name>
    <dbReference type="NCBI Taxonomy" id="1310114"/>
    <lineage>
        <taxon>Bacteria</taxon>
        <taxon>Bacillati</taxon>
        <taxon>Actinomycetota</taxon>
        <taxon>Actinomycetes</taxon>
        <taxon>Mycobacteriales</taxon>
        <taxon>Mycobacteriaceae</taxon>
        <taxon>Mycobacterium</taxon>
        <taxon>Mycobacterium tuberculosis complex</taxon>
    </lineage>
</organism>
<dbReference type="InterPro" id="IPR011991">
    <property type="entry name" value="ArsR-like_HTH"/>
</dbReference>
<dbReference type="NCBIfam" id="NF033788">
    <property type="entry name" value="HTH_metalloreg"/>
    <property type="match status" value="1"/>
</dbReference>
<evidence type="ECO:0000313" key="7">
    <source>
        <dbReference type="Proteomes" id="UP000013548"/>
    </source>
</evidence>
<dbReference type="InterPro" id="IPR018334">
    <property type="entry name" value="ArsR_HTH"/>
</dbReference>
<dbReference type="InterPro" id="IPR036388">
    <property type="entry name" value="WH-like_DNA-bd_sf"/>
</dbReference>
<keyword evidence="2" id="KW-0238">DNA-binding</keyword>
<dbReference type="Pfam" id="PF01022">
    <property type="entry name" value="HTH_5"/>
    <property type="match status" value="1"/>
</dbReference>
<dbReference type="PRINTS" id="PR00778">
    <property type="entry name" value="HTHARSR"/>
</dbReference>
<dbReference type="SUPFAM" id="SSF46785">
    <property type="entry name" value="Winged helix' DNA-binding domain"/>
    <property type="match status" value="1"/>
</dbReference>
<dbReference type="PROSITE" id="PS50987">
    <property type="entry name" value="HTH_ARSR_2"/>
    <property type="match status" value="1"/>
</dbReference>
<dbReference type="Proteomes" id="UP000013548">
    <property type="component" value="Chromosome"/>
</dbReference>
<dbReference type="PANTHER" id="PTHR33154">
    <property type="entry name" value="TRANSCRIPTIONAL REGULATOR, ARSR FAMILY"/>
    <property type="match status" value="1"/>
</dbReference>
<evidence type="ECO:0000313" key="6">
    <source>
        <dbReference type="EMBL" id="AGL28097.1"/>
    </source>
</evidence>
<dbReference type="AlphaFoldDB" id="R4MKT9"/>
<accession>R4MKT9</accession>
<dbReference type="HOGENOM" id="CLU_1487507_0_0_11"/>
<dbReference type="CDD" id="cd00090">
    <property type="entry name" value="HTH_ARSR"/>
    <property type="match status" value="1"/>
</dbReference>
<sequence>MAARFKALADPVRIATAELGCQSAGGEACVCDISAGVEVSQPTISHHLKVLRDAGLLTSRRRASWVYYAVVPEALTVLSNLLSVHADAAPPWGHRHDGDGHPHRRPGGGGQTLDAGPLLAGVDRVGNGRRATTGPVDSRPAHRPRRGSARRDFAADRARPADHDVSGAGQGALRPPRHRHR</sequence>
<name>R4MKT9_MYCTX</name>
<feature type="domain" description="HTH arsR-type" evidence="5">
    <location>
        <begin position="1"/>
        <end position="90"/>
    </location>
</feature>
<evidence type="ECO:0000256" key="1">
    <source>
        <dbReference type="ARBA" id="ARBA00023015"/>
    </source>
</evidence>
<dbReference type="InterPro" id="IPR051081">
    <property type="entry name" value="HTH_MetalResp_TranReg"/>
</dbReference>
<dbReference type="Gene3D" id="1.10.10.10">
    <property type="entry name" value="Winged helix-like DNA-binding domain superfamily/Winged helix DNA-binding domain"/>
    <property type="match status" value="1"/>
</dbReference>
<dbReference type="EMBL" id="CP005386">
    <property type="protein sequence ID" value="AGL28097.1"/>
    <property type="molecule type" value="Genomic_DNA"/>
</dbReference>
<evidence type="ECO:0000256" key="4">
    <source>
        <dbReference type="SAM" id="MobiDB-lite"/>
    </source>
</evidence>
<dbReference type="BioCyc" id="MTUB1310114:G13A2-2672-MONOMER"/>
<feature type="compositionally biased region" description="Basic and acidic residues" evidence="4">
    <location>
        <begin position="149"/>
        <end position="165"/>
    </location>
</feature>
<evidence type="ECO:0000256" key="3">
    <source>
        <dbReference type="ARBA" id="ARBA00023163"/>
    </source>
</evidence>
<dbReference type="SMART" id="SM00418">
    <property type="entry name" value="HTH_ARSR"/>
    <property type="match status" value="1"/>
</dbReference>
<dbReference type="KEGG" id="mtuc:J113_18420"/>
<dbReference type="InterPro" id="IPR036390">
    <property type="entry name" value="WH_DNA-bd_sf"/>
</dbReference>
<keyword evidence="3" id="KW-0804">Transcription</keyword>
<dbReference type="InterPro" id="IPR001845">
    <property type="entry name" value="HTH_ArsR_DNA-bd_dom"/>
</dbReference>
<proteinExistence type="predicted"/>
<gene>
    <name evidence="6" type="ORF">J113_18420</name>
</gene>